<dbReference type="InterPro" id="IPR050965">
    <property type="entry name" value="UPF0336/Enoyl-CoA_hydratase"/>
</dbReference>
<proteinExistence type="predicted"/>
<dbReference type="AlphaFoldDB" id="A0A3P3DVK1"/>
<dbReference type="PANTHER" id="PTHR43437">
    <property type="entry name" value="HYDROXYACYL-THIOESTER DEHYDRATASE TYPE 2, MITOCHONDRIAL-RELATED"/>
    <property type="match status" value="1"/>
</dbReference>
<dbReference type="SUPFAM" id="SSF54637">
    <property type="entry name" value="Thioesterase/thiol ester dehydrase-isomerase"/>
    <property type="match status" value="1"/>
</dbReference>
<dbReference type="OrthoDB" id="9800237at2"/>
<dbReference type="Proteomes" id="UP000282125">
    <property type="component" value="Unassembled WGS sequence"/>
</dbReference>
<organism evidence="1 2">
    <name type="scientific">Falsigemmobacter faecalis</name>
    <dbReference type="NCBI Taxonomy" id="2488730"/>
    <lineage>
        <taxon>Bacteria</taxon>
        <taxon>Pseudomonadati</taxon>
        <taxon>Pseudomonadota</taxon>
        <taxon>Alphaproteobacteria</taxon>
        <taxon>Rhodobacterales</taxon>
        <taxon>Paracoccaceae</taxon>
        <taxon>Falsigemmobacter</taxon>
    </lineage>
</organism>
<dbReference type="GO" id="GO:0006633">
    <property type="term" value="P:fatty acid biosynthetic process"/>
    <property type="evidence" value="ECO:0007669"/>
    <property type="project" value="TreeGrafter"/>
</dbReference>
<dbReference type="Gene3D" id="3.10.129.10">
    <property type="entry name" value="Hotdog Thioesterase"/>
    <property type="match status" value="1"/>
</dbReference>
<reference evidence="1 2" key="1">
    <citation type="submission" date="2018-11" db="EMBL/GenBank/DDBJ databases">
        <title>Gemmobacter sp. nov., YIM 102744-1 draft genome.</title>
        <authorList>
            <person name="Li G."/>
            <person name="Jiang Y."/>
        </authorList>
    </citation>
    <scope>NUCLEOTIDE SEQUENCE [LARGE SCALE GENOMIC DNA]</scope>
    <source>
        <strain evidence="1 2">YIM 102744-1</strain>
    </source>
</reference>
<evidence type="ECO:0000313" key="1">
    <source>
        <dbReference type="EMBL" id="RRH78280.1"/>
    </source>
</evidence>
<gene>
    <name evidence="1" type="ORF">EG244_01240</name>
</gene>
<dbReference type="GO" id="GO:0019171">
    <property type="term" value="F:(3R)-hydroxyacyl-[acyl-carrier-protein] dehydratase activity"/>
    <property type="evidence" value="ECO:0007669"/>
    <property type="project" value="TreeGrafter"/>
</dbReference>
<dbReference type="EMBL" id="RRAZ01000002">
    <property type="protein sequence ID" value="RRH78280.1"/>
    <property type="molecule type" value="Genomic_DNA"/>
</dbReference>
<dbReference type="GO" id="GO:0016740">
    <property type="term" value="F:transferase activity"/>
    <property type="evidence" value="ECO:0007669"/>
    <property type="project" value="UniProtKB-KW"/>
</dbReference>
<dbReference type="PANTHER" id="PTHR43437:SF3">
    <property type="entry name" value="HYDROXYACYL-THIOESTER DEHYDRATASE TYPE 2, MITOCHONDRIAL"/>
    <property type="match status" value="1"/>
</dbReference>
<protein>
    <submittedName>
        <fullName evidence="1">Phosphate acetyltransferase</fullName>
    </submittedName>
</protein>
<accession>A0A3P3DVK1</accession>
<keyword evidence="1" id="KW-0808">Transferase</keyword>
<name>A0A3P3DVK1_9RHOB</name>
<keyword evidence="2" id="KW-1185">Reference proteome</keyword>
<evidence type="ECO:0000313" key="2">
    <source>
        <dbReference type="Proteomes" id="UP000282125"/>
    </source>
</evidence>
<dbReference type="InterPro" id="IPR029069">
    <property type="entry name" value="HotDog_dom_sf"/>
</dbReference>
<comment type="caution">
    <text evidence="1">The sequence shown here is derived from an EMBL/GenBank/DDBJ whole genome shotgun (WGS) entry which is preliminary data.</text>
</comment>
<sequence length="124" mass="13320">MPQSAEIRRSLSPADIAAFAALSGAAPALEGVPEPLIGALFSCLLGSRLPGPGTGWLRQRLHFHAKARVNEPLYASVRLSRIRPEKRLADLECLCIGQNDRMICTGSALMLLAPGDRLLFSSEP</sequence>